<dbReference type="Pfam" id="PF04802">
    <property type="entry name" value="PP4R3"/>
    <property type="match status" value="1"/>
</dbReference>
<evidence type="ECO:0000256" key="3">
    <source>
        <dbReference type="ARBA" id="ARBA00023242"/>
    </source>
</evidence>
<dbReference type="Pfam" id="PF22972">
    <property type="entry name" value="EVH1_PP4R3"/>
    <property type="match status" value="1"/>
</dbReference>
<dbReference type="EMBL" id="CAIIXF020000008">
    <property type="protein sequence ID" value="CAH1790917.1"/>
    <property type="molecule type" value="Genomic_DNA"/>
</dbReference>
<evidence type="ECO:0000256" key="4">
    <source>
        <dbReference type="SAM" id="MobiDB-lite"/>
    </source>
</evidence>
<dbReference type="InterPro" id="IPR055236">
    <property type="entry name" value="EVH1_PP4R3"/>
</dbReference>
<comment type="similarity">
    <text evidence="2">Belongs to the SMEK family.</text>
</comment>
<dbReference type="FunFam" id="2.30.29.30:FF:000051">
    <property type="entry name" value="Serine/threonine-protein phosphatase 4 regulatory subunit 3B"/>
    <property type="match status" value="1"/>
</dbReference>
<dbReference type="GO" id="GO:0072542">
    <property type="term" value="F:protein phosphatase activator activity"/>
    <property type="evidence" value="ECO:0007669"/>
    <property type="project" value="TreeGrafter"/>
</dbReference>
<evidence type="ECO:0000256" key="2">
    <source>
        <dbReference type="ARBA" id="ARBA00008809"/>
    </source>
</evidence>
<feature type="compositionally biased region" description="Acidic residues" evidence="4">
    <location>
        <begin position="802"/>
        <end position="814"/>
    </location>
</feature>
<dbReference type="InterPro" id="IPR016024">
    <property type="entry name" value="ARM-type_fold"/>
</dbReference>
<comment type="caution">
    <text evidence="5">The sequence shown here is derived from an EMBL/GenBank/DDBJ whole genome shotgun (WGS) entry which is preliminary data.</text>
</comment>
<feature type="region of interest" description="Disordered" evidence="4">
    <location>
        <begin position="716"/>
        <end position="830"/>
    </location>
</feature>
<keyword evidence="6" id="KW-1185">Reference proteome</keyword>
<dbReference type="PANTHER" id="PTHR23318">
    <property type="entry name" value="ATP SYNTHASE GAMMA-RELATED"/>
    <property type="match status" value="1"/>
</dbReference>
<sequence length="830" mass="95099">MADATSTRRRVKLYMLNEDRQWDDRGTGHVSSAYVERLKGMSLLVRSETDGSLLLESKIQPDTAYQKQQETLIVWSEADNYDLALSFQEKAGCDEIWEKICQVQGKDPSVDITQDVIEESEDERFEEIPDAAPPIELPPCELSKLSEISELFSGVIPSPIRREKLAVAIEQESYIKALLDLFHMSEDLENLDGLHHLYDIFKSIFLLNKNALFEIMFADDTIFDVVGVLEYDPSSPSPAKHRDYLRNVAKFRQVLPIGNQELESKIHQTYRVQYIQDVILPTPSVFEENMLSTLSSFIFFNKVEIVSMLQDDDKFLATLFSQLTDDETDDSRRGDLVLFLKEFCTFSQTLQPQSRDSFFRTLSNLKILNALEVILGLDDSDMKTAAIDIFSYIVEFSPSMVREFILQEGQTQDDDDLLINLVIDQMVNDTDPELGGAVQLKGIISLLIDPENMLATANKTEKTEFLSFFYKHSMHVLTAPLFANTTEDKPSKDDYQTAQLLSLILELLSFCIEHHTYHIKNYVLNKDLLRRVLILLKSNHGFLALSALRLLRKVIGLKDEFYNRYIIKGELFKPVILAFRANGNKYNLLNSAMIEMFEFIRVEDIKSLCTYIIDNYFDQLKDVDYVQTFKALKVRFEQHQDRLKDNTTTRPPTDGVPSILRNNRFRRDTRMQEEEEEMWFDQDDEFEVGEAIMTDMLKQTKYDEFDQINKFMERRAKDTNDIVQRDSPPKLFRNTSPINISLKTSNGSPPSGGNISPVATPANSPVSPLVKSTLLTPTLHKDEPKVNSTLPVSKPLMGLVDYGDDDSEEEEDSTNSDVNAPAAKRQRLDT</sequence>
<evidence type="ECO:0000313" key="5">
    <source>
        <dbReference type="EMBL" id="CAH1790917.1"/>
    </source>
</evidence>
<dbReference type="OrthoDB" id="27483at2759"/>
<dbReference type="SUPFAM" id="SSF50729">
    <property type="entry name" value="PH domain-like"/>
    <property type="match status" value="1"/>
</dbReference>
<dbReference type="Gene3D" id="2.30.29.30">
    <property type="entry name" value="Pleckstrin-homology domain (PH domain)/Phosphotyrosine-binding domain (PTB)"/>
    <property type="match status" value="1"/>
</dbReference>
<feature type="compositionally biased region" description="Basic and acidic residues" evidence="4">
    <location>
        <begin position="716"/>
        <end position="728"/>
    </location>
</feature>
<dbReference type="PANTHER" id="PTHR23318:SF0">
    <property type="entry name" value="SERINE_THREONINE-PROTEIN PHOSPHATASE 4 REGULATORY SUBUNIT 3"/>
    <property type="match status" value="1"/>
</dbReference>
<proteinExistence type="inferred from homology"/>
<evidence type="ECO:0000256" key="1">
    <source>
        <dbReference type="ARBA" id="ARBA00004123"/>
    </source>
</evidence>
<dbReference type="PROSITE" id="PS50229">
    <property type="entry name" value="WH1"/>
    <property type="match status" value="1"/>
</dbReference>
<dbReference type="GO" id="GO:0005654">
    <property type="term" value="C:nucleoplasm"/>
    <property type="evidence" value="ECO:0007669"/>
    <property type="project" value="TreeGrafter"/>
</dbReference>
<dbReference type="Proteomes" id="UP000749559">
    <property type="component" value="Unassembled WGS sequence"/>
</dbReference>
<accession>A0A8J1U7E2</accession>
<dbReference type="InterPro" id="IPR006887">
    <property type="entry name" value="P4R3-like_central_dom"/>
</dbReference>
<feature type="compositionally biased region" description="Low complexity" evidence="4">
    <location>
        <begin position="745"/>
        <end position="757"/>
    </location>
</feature>
<organism evidence="5 6">
    <name type="scientific">Owenia fusiformis</name>
    <name type="common">Polychaete worm</name>
    <dbReference type="NCBI Taxonomy" id="6347"/>
    <lineage>
        <taxon>Eukaryota</taxon>
        <taxon>Metazoa</taxon>
        <taxon>Spiralia</taxon>
        <taxon>Lophotrochozoa</taxon>
        <taxon>Annelida</taxon>
        <taxon>Polychaeta</taxon>
        <taxon>Sedentaria</taxon>
        <taxon>Canalipalpata</taxon>
        <taxon>Sabellida</taxon>
        <taxon>Oweniida</taxon>
        <taxon>Oweniidae</taxon>
        <taxon>Owenia</taxon>
    </lineage>
</organism>
<dbReference type="InterPro" id="IPR011993">
    <property type="entry name" value="PH-like_dom_sf"/>
</dbReference>
<keyword evidence="3" id="KW-0539">Nucleus</keyword>
<evidence type="ECO:0000313" key="6">
    <source>
        <dbReference type="Proteomes" id="UP000749559"/>
    </source>
</evidence>
<protein>
    <submittedName>
        <fullName evidence="5">Uncharacterized protein</fullName>
    </submittedName>
</protein>
<dbReference type="SUPFAM" id="SSF48371">
    <property type="entry name" value="ARM repeat"/>
    <property type="match status" value="1"/>
</dbReference>
<dbReference type="AlphaFoldDB" id="A0A8J1U7E2"/>
<dbReference type="InterPro" id="IPR051137">
    <property type="entry name" value="PP4R3-like"/>
</dbReference>
<name>A0A8J1U7E2_OWEFU</name>
<dbReference type="GO" id="GO:0030289">
    <property type="term" value="C:protein phosphatase 4 complex"/>
    <property type="evidence" value="ECO:0007669"/>
    <property type="project" value="TreeGrafter"/>
</dbReference>
<feature type="compositionally biased region" description="Polar residues" evidence="4">
    <location>
        <begin position="733"/>
        <end position="744"/>
    </location>
</feature>
<reference evidence="5" key="1">
    <citation type="submission" date="2022-03" db="EMBL/GenBank/DDBJ databases">
        <authorList>
            <person name="Martin C."/>
        </authorList>
    </citation>
    <scope>NUCLEOTIDE SEQUENCE</scope>
</reference>
<dbReference type="GO" id="GO:0006974">
    <property type="term" value="P:DNA damage response"/>
    <property type="evidence" value="ECO:0007669"/>
    <property type="project" value="TreeGrafter"/>
</dbReference>
<gene>
    <name evidence="5" type="ORF">OFUS_LOCUS16071</name>
</gene>
<dbReference type="InterPro" id="IPR000697">
    <property type="entry name" value="WH1/EVH1_dom"/>
</dbReference>
<comment type="subcellular location">
    <subcellularLocation>
        <location evidence="1">Nucleus</location>
    </subcellularLocation>
</comment>